<evidence type="ECO:0000256" key="1">
    <source>
        <dbReference type="SAM" id="MobiDB-lite"/>
    </source>
</evidence>
<sequence>MASRRPLLNMLRRKPFTGISSRYHAFSANVGDVEPFALPHIEDIFDAPVRLLDRTGGRRHLSERGSSAPVTAFSSPAMTPTSLPAPLLFQGPAHPRSSFSSLLTKPPRQMAKQFSSTSSRKRSNKSPGMYRSSTSTPTSIDNASMHTYDGPSNITRYRYSGQKKKNDDGRKPLLALVSLATLAAGATVCLDL</sequence>
<feature type="compositionally biased region" description="Polar residues" evidence="1">
    <location>
        <begin position="64"/>
        <end position="82"/>
    </location>
</feature>
<accession>A0A9W8P4A7</accession>
<feature type="region of interest" description="Disordered" evidence="1">
    <location>
        <begin position="57"/>
        <end position="169"/>
    </location>
</feature>
<evidence type="ECO:0000313" key="3">
    <source>
        <dbReference type="Proteomes" id="UP001142393"/>
    </source>
</evidence>
<dbReference type="EMBL" id="JANVFU010000004">
    <property type="protein sequence ID" value="KAJ3746494.1"/>
    <property type="molecule type" value="Genomic_DNA"/>
</dbReference>
<reference evidence="2 3" key="1">
    <citation type="journal article" date="2023" name="Proc. Natl. Acad. Sci. U.S.A.">
        <title>A global phylogenomic analysis of the shiitake genus Lentinula.</title>
        <authorList>
            <person name="Sierra-Patev S."/>
            <person name="Min B."/>
            <person name="Naranjo-Ortiz M."/>
            <person name="Looney B."/>
            <person name="Konkel Z."/>
            <person name="Slot J.C."/>
            <person name="Sakamoto Y."/>
            <person name="Steenwyk J.L."/>
            <person name="Rokas A."/>
            <person name="Carro J."/>
            <person name="Camarero S."/>
            <person name="Ferreira P."/>
            <person name="Molpeceres G."/>
            <person name="Ruiz-Duenas F.J."/>
            <person name="Serrano A."/>
            <person name="Henrissat B."/>
            <person name="Drula E."/>
            <person name="Hughes K.W."/>
            <person name="Mata J.L."/>
            <person name="Ishikawa N.K."/>
            <person name="Vargas-Isla R."/>
            <person name="Ushijima S."/>
            <person name="Smith C.A."/>
            <person name="Donoghue J."/>
            <person name="Ahrendt S."/>
            <person name="Andreopoulos W."/>
            <person name="He G."/>
            <person name="LaButti K."/>
            <person name="Lipzen A."/>
            <person name="Ng V."/>
            <person name="Riley R."/>
            <person name="Sandor L."/>
            <person name="Barry K."/>
            <person name="Martinez A.T."/>
            <person name="Xiao Y."/>
            <person name="Gibbons J.G."/>
            <person name="Terashima K."/>
            <person name="Grigoriev I.V."/>
            <person name="Hibbett D."/>
        </authorList>
    </citation>
    <scope>NUCLEOTIDE SEQUENCE [LARGE SCALE GENOMIC DNA]</scope>
    <source>
        <strain evidence="2 3">TFB7810</strain>
    </source>
</reference>
<evidence type="ECO:0000313" key="2">
    <source>
        <dbReference type="EMBL" id="KAJ3746494.1"/>
    </source>
</evidence>
<dbReference type="AlphaFoldDB" id="A0A9W8P4A7"/>
<organism evidence="2 3">
    <name type="scientific">Lentinula detonsa</name>
    <dbReference type="NCBI Taxonomy" id="2804962"/>
    <lineage>
        <taxon>Eukaryota</taxon>
        <taxon>Fungi</taxon>
        <taxon>Dikarya</taxon>
        <taxon>Basidiomycota</taxon>
        <taxon>Agaricomycotina</taxon>
        <taxon>Agaricomycetes</taxon>
        <taxon>Agaricomycetidae</taxon>
        <taxon>Agaricales</taxon>
        <taxon>Marasmiineae</taxon>
        <taxon>Omphalotaceae</taxon>
        <taxon>Lentinula</taxon>
    </lineage>
</organism>
<protein>
    <submittedName>
        <fullName evidence="2">Uncharacterized protein</fullName>
    </submittedName>
</protein>
<gene>
    <name evidence="2" type="ORF">DFH05DRAFT_1523084</name>
</gene>
<dbReference type="Proteomes" id="UP001142393">
    <property type="component" value="Unassembled WGS sequence"/>
</dbReference>
<proteinExistence type="predicted"/>
<feature type="compositionally biased region" description="Polar residues" evidence="1">
    <location>
        <begin position="131"/>
        <end position="155"/>
    </location>
</feature>
<keyword evidence="3" id="KW-1185">Reference proteome</keyword>
<name>A0A9W8P4A7_9AGAR</name>
<comment type="caution">
    <text evidence="2">The sequence shown here is derived from an EMBL/GenBank/DDBJ whole genome shotgun (WGS) entry which is preliminary data.</text>
</comment>